<dbReference type="Pfam" id="PF14238">
    <property type="entry name" value="DUF4340"/>
    <property type="match status" value="2"/>
</dbReference>
<evidence type="ECO:0000313" key="4">
    <source>
        <dbReference type="Proteomes" id="UP000245624"/>
    </source>
</evidence>
<sequence>MRTRSVRMKKHKFIIWLVLGIIAIVALLFIISNQTDSEKNDNKNVAIVKDFKEITSIKVLADKKVELKKESDQWRLQGVGREQNNEKVSHFVETMQGLQGVEANVKPNEVSLQFPEVTVVFADEDGDKQRVSVGQTNVNGDKYYIEHHETETIYLVDRTDIETIPLNVNSLLDNQIISINAKELEKIDIENGTEIIQLRNDSPFTERESLAHISGWYMYQPYKSVYSVAFSKMEAILGGLEGLTKTQVVEDATKLGKTDFKITFQAKDQSETLLIGEPAANQQYYAKLEGEDEVFTVTTEALEPYSHPSFDLIDHFVHILPLNAVKELKIQSNEYHWTVLGEHKRSEDEEETESSFIINDKPIRLIDWREAYQTLAGLTFDEVVEDLPQEMERELMIQYTADTDQEQDPTYSLEFLSMDDKYFALNKNNEGIDFIIEKDKVYQALEALANVLP</sequence>
<reference evidence="3 4" key="1">
    <citation type="submission" date="2018-05" db="EMBL/GenBank/DDBJ databases">
        <title>Genomic analysis of Gracilibacillus dipsosauri DD1 reveals novel features of a salt-tolerant amylase.</title>
        <authorList>
            <person name="Deutch C.E."/>
            <person name="Yang S."/>
        </authorList>
    </citation>
    <scope>NUCLEOTIDE SEQUENCE [LARGE SCALE GENOMIC DNA]</scope>
    <source>
        <strain evidence="3 4">DD1</strain>
    </source>
</reference>
<evidence type="ECO:0000256" key="1">
    <source>
        <dbReference type="SAM" id="Phobius"/>
    </source>
</evidence>
<gene>
    <name evidence="3" type="ORF">DLJ74_05020</name>
</gene>
<proteinExistence type="predicted"/>
<feature type="transmembrane region" description="Helical" evidence="1">
    <location>
        <begin position="12"/>
        <end position="31"/>
    </location>
</feature>
<organism evidence="3 4">
    <name type="scientific">Gracilibacillus dipsosauri</name>
    <dbReference type="NCBI Taxonomy" id="178340"/>
    <lineage>
        <taxon>Bacteria</taxon>
        <taxon>Bacillati</taxon>
        <taxon>Bacillota</taxon>
        <taxon>Bacilli</taxon>
        <taxon>Bacillales</taxon>
        <taxon>Bacillaceae</taxon>
        <taxon>Gracilibacillus</taxon>
    </lineage>
</organism>
<dbReference type="Proteomes" id="UP000245624">
    <property type="component" value="Unassembled WGS sequence"/>
</dbReference>
<keyword evidence="1" id="KW-1133">Transmembrane helix</keyword>
<dbReference type="InterPro" id="IPR025641">
    <property type="entry name" value="DUF4340"/>
</dbReference>
<evidence type="ECO:0000259" key="2">
    <source>
        <dbReference type="Pfam" id="PF14238"/>
    </source>
</evidence>
<dbReference type="AlphaFoldDB" id="A0A317L0J7"/>
<dbReference type="OrthoDB" id="2939935at2"/>
<keyword evidence="1" id="KW-0812">Transmembrane</keyword>
<keyword evidence="4" id="KW-1185">Reference proteome</keyword>
<evidence type="ECO:0000313" key="3">
    <source>
        <dbReference type="EMBL" id="PWU69347.1"/>
    </source>
</evidence>
<comment type="caution">
    <text evidence="3">The sequence shown here is derived from an EMBL/GenBank/DDBJ whole genome shotgun (WGS) entry which is preliminary data.</text>
</comment>
<dbReference type="EMBL" id="QGTD01000005">
    <property type="protein sequence ID" value="PWU69347.1"/>
    <property type="molecule type" value="Genomic_DNA"/>
</dbReference>
<feature type="domain" description="DUF4340" evidence="2">
    <location>
        <begin position="83"/>
        <end position="202"/>
    </location>
</feature>
<protein>
    <recommendedName>
        <fullName evidence="2">DUF4340 domain-containing protein</fullName>
    </recommendedName>
</protein>
<keyword evidence="1" id="KW-0472">Membrane</keyword>
<feature type="domain" description="DUF4340" evidence="2">
    <location>
        <begin position="224"/>
        <end position="384"/>
    </location>
</feature>
<name>A0A317L0J7_9BACI</name>
<accession>A0A317L0J7</accession>